<dbReference type="InterPro" id="IPR052265">
    <property type="entry name" value="Gamma-CA"/>
</dbReference>
<accession>A0ABV3XLB5</accession>
<reference evidence="3 4" key="1">
    <citation type="submission" date="2024-06" db="EMBL/GenBank/DDBJ databases">
        <title>Draft genome sequence of Geodermatophilus badlandi, a novel member of the Geodermatophilaceae isolated from badland sedimentary rocks in the Red desert, Wyoming, USA.</title>
        <authorList>
            <person name="Ben Tekaya S."/>
            <person name="Nouioui I."/>
            <person name="Flores G.M."/>
            <person name="Shaal M.N."/>
            <person name="Bredoire F."/>
            <person name="Basile F."/>
            <person name="Van Diepen L."/>
            <person name="Ward N.L."/>
        </authorList>
    </citation>
    <scope>NUCLEOTIDE SEQUENCE [LARGE SCALE GENOMIC DNA]</scope>
    <source>
        <strain evidence="3 4">WL48A</strain>
    </source>
</reference>
<dbReference type="SUPFAM" id="SSF51161">
    <property type="entry name" value="Trimeric LpxA-like enzymes"/>
    <property type="match status" value="2"/>
</dbReference>
<feature type="chain" id="PRO_5045100366" description="Carbonic anhydrase or acetyltransferase, isoleucine patch superfamily" evidence="2">
    <location>
        <begin position="27"/>
        <end position="444"/>
    </location>
</feature>
<evidence type="ECO:0000256" key="2">
    <source>
        <dbReference type="SAM" id="SignalP"/>
    </source>
</evidence>
<protein>
    <recommendedName>
        <fullName evidence="5">Carbonic anhydrase or acetyltransferase, isoleucine patch superfamily</fullName>
    </recommendedName>
</protein>
<evidence type="ECO:0008006" key="5">
    <source>
        <dbReference type="Google" id="ProtNLM"/>
    </source>
</evidence>
<dbReference type="Gene3D" id="2.160.10.10">
    <property type="entry name" value="Hexapeptide repeat proteins"/>
    <property type="match status" value="2"/>
</dbReference>
<keyword evidence="2" id="KW-0732">Signal</keyword>
<feature type="signal peptide" evidence="2">
    <location>
        <begin position="1"/>
        <end position="26"/>
    </location>
</feature>
<keyword evidence="4" id="KW-1185">Reference proteome</keyword>
<dbReference type="EMBL" id="JBFNXQ010000125">
    <property type="protein sequence ID" value="MEX5721395.1"/>
    <property type="molecule type" value="Genomic_DNA"/>
</dbReference>
<comment type="caution">
    <text evidence="3">The sequence shown here is derived from an EMBL/GenBank/DDBJ whole genome shotgun (WGS) entry which is preliminary data.</text>
</comment>
<evidence type="ECO:0000256" key="1">
    <source>
        <dbReference type="SAM" id="MobiDB-lite"/>
    </source>
</evidence>
<sequence>MRRTILTTAAATVMALGPLTPSSAAADNGPPGDPAGGDPVEAEGCSPSGADVPVCPADAPAETASFLDPSAEVVGGGHVTLAEQVYIGPFAQLVASEEAPISVGPETNIQDNVAVIASRELVEGPQDGGAEAAEGGIEIAERVILAHGSSVIGPARIGVDGSDIPADPDDDQEVFLSFGSQVDGAVLERNTGISALGRVGPGITLHSGRLVLPGKDVTTQAEADDPALGKVRLINEADVAFNEAVIEVNIAFAHEYTELYREDPDALYGVNLDPGGTEFNPERDLPDFAGEDLAVPGHRNRVIGEVDFADPFSHFDDVAGDDISLRADEGEDFSVGHVEGMGDDVIFHALEDTDLVVGDDVTYGAGVIAHGGGRVVVAGQPEEPTVIEDGVTLEDEAVVFRSTIGEGATIGERSAVVGTDLAPGTVVPDRVIILNGEEFGSVEW</sequence>
<evidence type="ECO:0000313" key="4">
    <source>
        <dbReference type="Proteomes" id="UP001560045"/>
    </source>
</evidence>
<dbReference type="Proteomes" id="UP001560045">
    <property type="component" value="Unassembled WGS sequence"/>
</dbReference>
<dbReference type="RefSeq" id="WP_369210200.1">
    <property type="nucleotide sequence ID" value="NZ_JBFNXQ010000125.1"/>
</dbReference>
<name>A0ABV3XLB5_9ACTN</name>
<organism evidence="3 4">
    <name type="scientific">Geodermatophilus maliterrae</name>
    <dbReference type="NCBI Taxonomy" id="3162531"/>
    <lineage>
        <taxon>Bacteria</taxon>
        <taxon>Bacillati</taxon>
        <taxon>Actinomycetota</taxon>
        <taxon>Actinomycetes</taxon>
        <taxon>Geodermatophilales</taxon>
        <taxon>Geodermatophilaceae</taxon>
        <taxon>Geodermatophilus</taxon>
    </lineage>
</organism>
<evidence type="ECO:0000313" key="3">
    <source>
        <dbReference type="EMBL" id="MEX5721395.1"/>
    </source>
</evidence>
<dbReference type="PANTHER" id="PTHR43360">
    <property type="entry name" value="CARBON DIOXIDE CONCENTRATING MECHANISM PROTEIN CCMM"/>
    <property type="match status" value="1"/>
</dbReference>
<proteinExistence type="predicted"/>
<gene>
    <name evidence="3" type="ORF">ABQ292_23855</name>
</gene>
<dbReference type="PANTHER" id="PTHR43360:SF1">
    <property type="entry name" value="CARBOXYSOME ASSEMBLY PROTEIN CCMM"/>
    <property type="match status" value="1"/>
</dbReference>
<feature type="region of interest" description="Disordered" evidence="1">
    <location>
        <begin position="21"/>
        <end position="52"/>
    </location>
</feature>
<dbReference type="InterPro" id="IPR011004">
    <property type="entry name" value="Trimer_LpxA-like_sf"/>
</dbReference>